<organism evidence="1 2">
    <name type="scientific">Nocardiopsis mwathae</name>
    <dbReference type="NCBI Taxonomy" id="1472723"/>
    <lineage>
        <taxon>Bacteria</taxon>
        <taxon>Bacillati</taxon>
        <taxon>Actinomycetota</taxon>
        <taxon>Actinomycetes</taxon>
        <taxon>Streptosporangiales</taxon>
        <taxon>Nocardiopsidaceae</taxon>
        <taxon>Nocardiopsis</taxon>
    </lineage>
</organism>
<dbReference type="Proteomes" id="UP000546642">
    <property type="component" value="Unassembled WGS sequence"/>
</dbReference>
<evidence type="ECO:0000313" key="2">
    <source>
        <dbReference type="Proteomes" id="UP000546642"/>
    </source>
</evidence>
<keyword evidence="2" id="KW-1185">Reference proteome</keyword>
<reference evidence="1 2" key="1">
    <citation type="submission" date="2020-08" db="EMBL/GenBank/DDBJ databases">
        <title>Sequencing the genomes of 1000 actinobacteria strains.</title>
        <authorList>
            <person name="Klenk H.-P."/>
        </authorList>
    </citation>
    <scope>NUCLEOTIDE SEQUENCE [LARGE SCALE GENOMIC DNA]</scope>
    <source>
        <strain evidence="1 2">DSM 46659</strain>
    </source>
</reference>
<proteinExistence type="predicted"/>
<dbReference type="SUPFAM" id="SSF88723">
    <property type="entry name" value="PIN domain-like"/>
    <property type="match status" value="1"/>
</dbReference>
<name>A0A7W9YL07_9ACTN</name>
<evidence type="ECO:0000313" key="1">
    <source>
        <dbReference type="EMBL" id="MBB6173992.1"/>
    </source>
</evidence>
<dbReference type="InterPro" id="IPR029060">
    <property type="entry name" value="PIN-like_dom_sf"/>
</dbReference>
<sequence length="71" mass="8319">MVSVERFVVDKAIDFAWRYRLRSNDAVHLASAVLTRCDHFFSWNKKDFPMGEQVEGVRVSEPYVIGQQSIW</sequence>
<dbReference type="AlphaFoldDB" id="A0A7W9YL07"/>
<gene>
    <name evidence="1" type="ORF">HNR23_004052</name>
</gene>
<accession>A0A7W9YL07</accession>
<dbReference type="EMBL" id="JACHDS010000001">
    <property type="protein sequence ID" value="MBB6173992.1"/>
    <property type="molecule type" value="Genomic_DNA"/>
</dbReference>
<protein>
    <submittedName>
        <fullName evidence="1">Putative nucleic acid-binding protein</fullName>
    </submittedName>
</protein>
<comment type="caution">
    <text evidence="1">The sequence shown here is derived from an EMBL/GenBank/DDBJ whole genome shotgun (WGS) entry which is preliminary data.</text>
</comment>